<keyword evidence="2" id="KW-0812">Transmembrane</keyword>
<keyword evidence="3" id="KW-0732">Signal</keyword>
<sequence length="269" mass="28197">MQSIARWLQAIVIALAIKLVNSDPGPRCASALCAGSVETPQSEINKISTHDQESRPTPKLRIGAGSKSSVASETRIESAIGIRIKTLSSGSGQPKQSIAVNGPSAGGQWAGARAARMHRCVQPAAERSSSETRMRQTFGIFFFVGLFICVTIEVNRLRGSTWALLTGAAHSGPLTALATNAMTTAWTQGLMCSPRNGTSGFRLTLIQNLSISSSVEHSHSEPASARARAGAAVTPSAGEVTSSAGTIARLCHLTADQFCKLETIQPVSL</sequence>
<feature type="region of interest" description="Disordered" evidence="1">
    <location>
        <begin position="46"/>
        <end position="66"/>
    </location>
</feature>
<keyword evidence="2" id="KW-1133">Transmembrane helix</keyword>
<evidence type="ECO:0008006" key="6">
    <source>
        <dbReference type="Google" id="ProtNLM"/>
    </source>
</evidence>
<dbReference type="AlphaFoldDB" id="A0A4C1YGQ2"/>
<keyword evidence="5" id="KW-1185">Reference proteome</keyword>
<comment type="caution">
    <text evidence="4">The sequence shown here is derived from an EMBL/GenBank/DDBJ whole genome shotgun (WGS) entry which is preliminary data.</text>
</comment>
<accession>A0A4C1YGQ2</accession>
<reference evidence="4 5" key="1">
    <citation type="journal article" date="2019" name="Commun. Biol.">
        <title>The bagworm genome reveals a unique fibroin gene that provides high tensile strength.</title>
        <authorList>
            <person name="Kono N."/>
            <person name="Nakamura H."/>
            <person name="Ohtoshi R."/>
            <person name="Tomita M."/>
            <person name="Numata K."/>
            <person name="Arakawa K."/>
        </authorList>
    </citation>
    <scope>NUCLEOTIDE SEQUENCE [LARGE SCALE GENOMIC DNA]</scope>
</reference>
<evidence type="ECO:0000256" key="1">
    <source>
        <dbReference type="SAM" id="MobiDB-lite"/>
    </source>
</evidence>
<feature type="chain" id="PRO_5020026986" description="Secreted protein" evidence="3">
    <location>
        <begin position="23"/>
        <end position="269"/>
    </location>
</feature>
<feature type="signal peptide" evidence="3">
    <location>
        <begin position="1"/>
        <end position="22"/>
    </location>
</feature>
<evidence type="ECO:0000313" key="4">
    <source>
        <dbReference type="EMBL" id="GBP73617.1"/>
    </source>
</evidence>
<gene>
    <name evidence="4" type="ORF">EVAR_49239_1</name>
</gene>
<keyword evidence="2" id="KW-0472">Membrane</keyword>
<evidence type="ECO:0000256" key="2">
    <source>
        <dbReference type="SAM" id="Phobius"/>
    </source>
</evidence>
<evidence type="ECO:0000313" key="5">
    <source>
        <dbReference type="Proteomes" id="UP000299102"/>
    </source>
</evidence>
<feature type="transmembrane region" description="Helical" evidence="2">
    <location>
        <begin position="137"/>
        <end position="154"/>
    </location>
</feature>
<name>A0A4C1YGQ2_EUMVA</name>
<evidence type="ECO:0000256" key="3">
    <source>
        <dbReference type="SAM" id="SignalP"/>
    </source>
</evidence>
<proteinExistence type="predicted"/>
<dbReference type="EMBL" id="BGZK01001180">
    <property type="protein sequence ID" value="GBP73617.1"/>
    <property type="molecule type" value="Genomic_DNA"/>
</dbReference>
<dbReference type="Proteomes" id="UP000299102">
    <property type="component" value="Unassembled WGS sequence"/>
</dbReference>
<protein>
    <recommendedName>
        <fullName evidence="6">Secreted protein</fullName>
    </recommendedName>
</protein>
<organism evidence="4 5">
    <name type="scientific">Eumeta variegata</name>
    <name type="common">Bagworm moth</name>
    <name type="synonym">Eumeta japonica</name>
    <dbReference type="NCBI Taxonomy" id="151549"/>
    <lineage>
        <taxon>Eukaryota</taxon>
        <taxon>Metazoa</taxon>
        <taxon>Ecdysozoa</taxon>
        <taxon>Arthropoda</taxon>
        <taxon>Hexapoda</taxon>
        <taxon>Insecta</taxon>
        <taxon>Pterygota</taxon>
        <taxon>Neoptera</taxon>
        <taxon>Endopterygota</taxon>
        <taxon>Lepidoptera</taxon>
        <taxon>Glossata</taxon>
        <taxon>Ditrysia</taxon>
        <taxon>Tineoidea</taxon>
        <taxon>Psychidae</taxon>
        <taxon>Oiketicinae</taxon>
        <taxon>Eumeta</taxon>
    </lineage>
</organism>